<dbReference type="GeneID" id="43587000"/>
<gene>
    <name evidence="2" type="ORF">CI109_100457</name>
</gene>
<evidence type="ECO:0000256" key="1">
    <source>
        <dbReference type="SAM" id="MobiDB-lite"/>
    </source>
</evidence>
<dbReference type="KEGG" id="ksn:43587000"/>
<proteinExistence type="predicted"/>
<organism evidence="2 3">
    <name type="scientific">Kwoniella shandongensis</name>
    <dbReference type="NCBI Taxonomy" id="1734106"/>
    <lineage>
        <taxon>Eukaryota</taxon>
        <taxon>Fungi</taxon>
        <taxon>Dikarya</taxon>
        <taxon>Basidiomycota</taxon>
        <taxon>Agaricomycotina</taxon>
        <taxon>Tremellomycetes</taxon>
        <taxon>Tremellales</taxon>
        <taxon>Cryptococcaceae</taxon>
        <taxon>Kwoniella</taxon>
    </lineage>
</organism>
<feature type="region of interest" description="Disordered" evidence="1">
    <location>
        <begin position="205"/>
        <end position="242"/>
    </location>
</feature>
<name>A0A5M6C4N5_9TREE</name>
<feature type="compositionally biased region" description="Acidic residues" evidence="1">
    <location>
        <begin position="226"/>
        <end position="242"/>
    </location>
</feature>
<dbReference type="AlphaFoldDB" id="A0A5M6C4N5"/>
<keyword evidence="3" id="KW-1185">Reference proteome</keyword>
<sequence>MSSPTSSGTGSSSARRTLTEKMIQFYIPDLVRCSAKGLEISGARLTFMSSDGKVILNHDGVGLRAYAMIPIDTTTLEGRELETKLSDVSHIRKCQESMDSLIEMSNEYRNELKAGLDHANLCHDEVIRKISAVQNEPLALDFSKELNDLRSARRRDAVDIDPDRVDEIKIAFQLINRTDYISRVQHEQHSVFFGSKANIIQNAKNSAVEESLNRPQDHDGHIDERQTEDDSSEEASNENENEYESLFEMADALRQQHQHKTAGEPIAWSSKLPRNQKRYDLADPNNRTSNSAIDQHAIASGSSSKSTVHKSSLGYWPSSYAHGCRFSDASHASDRGTIDTESILVLRELSLDEAGDIFGVLYP</sequence>
<feature type="compositionally biased region" description="Basic and acidic residues" evidence="1">
    <location>
        <begin position="211"/>
        <end position="225"/>
    </location>
</feature>
<dbReference type="Proteomes" id="UP000322225">
    <property type="component" value="Chromosome 1"/>
</dbReference>
<reference evidence="2" key="2">
    <citation type="submission" date="2024-01" db="EMBL/GenBank/DDBJ databases">
        <title>Comparative genomics of Cryptococcus and Kwoniella reveals pathogenesis evolution and contrasting modes of karyotype evolution via chromosome fusion or intercentromeric recombination.</title>
        <authorList>
            <person name="Coelho M.A."/>
            <person name="David-Palma M."/>
            <person name="Shea T."/>
            <person name="Bowers K."/>
            <person name="McGinley-Smith S."/>
            <person name="Mohammad A.W."/>
            <person name="Gnirke A."/>
            <person name="Yurkov A.M."/>
            <person name="Nowrousian M."/>
            <person name="Sun S."/>
            <person name="Cuomo C.A."/>
            <person name="Heitman J."/>
        </authorList>
    </citation>
    <scope>NUCLEOTIDE SEQUENCE</scope>
    <source>
        <strain evidence="2">CBS 12478</strain>
    </source>
</reference>
<protein>
    <submittedName>
        <fullName evidence="2">Uncharacterized protein</fullName>
    </submittedName>
</protein>
<evidence type="ECO:0000313" key="2">
    <source>
        <dbReference type="EMBL" id="WWD16032.1"/>
    </source>
</evidence>
<feature type="region of interest" description="Disordered" evidence="1">
    <location>
        <begin position="254"/>
        <end position="289"/>
    </location>
</feature>
<evidence type="ECO:0000313" key="3">
    <source>
        <dbReference type="Proteomes" id="UP000322225"/>
    </source>
</evidence>
<dbReference type="RefSeq" id="XP_031862689.1">
    <property type="nucleotide sequence ID" value="XM_032002882.1"/>
</dbReference>
<dbReference type="EMBL" id="CP144051">
    <property type="protein sequence ID" value="WWD16032.1"/>
    <property type="molecule type" value="Genomic_DNA"/>
</dbReference>
<accession>A0A5M6C4N5</accession>
<reference evidence="2" key="1">
    <citation type="submission" date="2017-08" db="EMBL/GenBank/DDBJ databases">
        <authorList>
            <person name="Cuomo C."/>
            <person name="Billmyre B."/>
            <person name="Heitman J."/>
        </authorList>
    </citation>
    <scope>NUCLEOTIDE SEQUENCE</scope>
    <source>
        <strain evidence="2">CBS 12478</strain>
    </source>
</reference>